<gene>
    <name evidence="1" type="ORF">GE061_001518</name>
</gene>
<evidence type="ECO:0000313" key="2">
    <source>
        <dbReference type="Proteomes" id="UP000466442"/>
    </source>
</evidence>
<keyword evidence="2" id="KW-1185">Reference proteome</keyword>
<organism evidence="1 2">
    <name type="scientific">Apolygus lucorum</name>
    <name type="common">Small green plant bug</name>
    <name type="synonym">Lygocoris lucorum</name>
    <dbReference type="NCBI Taxonomy" id="248454"/>
    <lineage>
        <taxon>Eukaryota</taxon>
        <taxon>Metazoa</taxon>
        <taxon>Ecdysozoa</taxon>
        <taxon>Arthropoda</taxon>
        <taxon>Hexapoda</taxon>
        <taxon>Insecta</taxon>
        <taxon>Pterygota</taxon>
        <taxon>Neoptera</taxon>
        <taxon>Paraneoptera</taxon>
        <taxon>Hemiptera</taxon>
        <taxon>Heteroptera</taxon>
        <taxon>Panheteroptera</taxon>
        <taxon>Cimicomorpha</taxon>
        <taxon>Miridae</taxon>
        <taxon>Mirini</taxon>
        <taxon>Apolygus</taxon>
    </lineage>
</organism>
<dbReference type="Proteomes" id="UP000466442">
    <property type="component" value="Linkage Group LG1"/>
</dbReference>
<evidence type="ECO:0000313" key="1">
    <source>
        <dbReference type="EMBL" id="KAF6217164.1"/>
    </source>
</evidence>
<sequence length="66" mass="7674">MDWILGPWERLRTRTAQIGFMGKNHDGTYSPKIIDRLNWCQLATVGVFQVAVELYTNTLQTQILYT</sequence>
<name>A0A8S9Y8W5_APOLU</name>
<dbReference type="EMBL" id="WIXP02000001">
    <property type="protein sequence ID" value="KAF6217164.1"/>
    <property type="molecule type" value="Genomic_DNA"/>
</dbReference>
<dbReference type="AlphaFoldDB" id="A0A8S9Y8W5"/>
<proteinExistence type="predicted"/>
<protein>
    <submittedName>
        <fullName evidence="1">Uncharacterized protein</fullName>
    </submittedName>
</protein>
<accession>A0A8S9Y8W5</accession>
<reference evidence="1" key="1">
    <citation type="journal article" date="2021" name="Mol. Ecol. Resour.">
        <title>Apolygus lucorum genome provides insights into omnivorousness and mesophyll feeding.</title>
        <authorList>
            <person name="Liu Y."/>
            <person name="Liu H."/>
            <person name="Wang H."/>
            <person name="Huang T."/>
            <person name="Liu B."/>
            <person name="Yang B."/>
            <person name="Yin L."/>
            <person name="Li B."/>
            <person name="Zhang Y."/>
            <person name="Zhang S."/>
            <person name="Jiang F."/>
            <person name="Zhang X."/>
            <person name="Ren Y."/>
            <person name="Wang B."/>
            <person name="Wang S."/>
            <person name="Lu Y."/>
            <person name="Wu K."/>
            <person name="Fan W."/>
            <person name="Wang G."/>
        </authorList>
    </citation>
    <scope>NUCLEOTIDE SEQUENCE</scope>
    <source>
        <strain evidence="1">12Hb</strain>
    </source>
</reference>
<comment type="caution">
    <text evidence="1">The sequence shown here is derived from an EMBL/GenBank/DDBJ whole genome shotgun (WGS) entry which is preliminary data.</text>
</comment>